<keyword evidence="3" id="KW-1185">Reference proteome</keyword>
<accession>A0A9N9LRP7</accession>
<proteinExistence type="predicted"/>
<sequence length="129" mass="14172">MLLLGIFNVLVLAFTTFVMSNPLGQISLTDAAENDDLTCSSIKKSYQRGVVDIRAYFCCPVPGHSWVEGNEEDIRGIVATYRYYDAGTIADYVEAQLDLCKNVTGAPPECGQIFRKGDGMNIYIQGSCE</sequence>
<comment type="caution">
    <text evidence="2">The sequence shown here is derived from an EMBL/GenBank/DDBJ whole genome shotgun (WGS) entry which is preliminary data.</text>
</comment>
<feature type="chain" id="PRO_5040457163" evidence="1">
    <location>
        <begin position="21"/>
        <end position="129"/>
    </location>
</feature>
<evidence type="ECO:0000313" key="2">
    <source>
        <dbReference type="EMBL" id="CAG8977362.1"/>
    </source>
</evidence>
<organism evidence="2 3">
    <name type="scientific">Hymenoscyphus albidus</name>
    <dbReference type="NCBI Taxonomy" id="595503"/>
    <lineage>
        <taxon>Eukaryota</taxon>
        <taxon>Fungi</taxon>
        <taxon>Dikarya</taxon>
        <taxon>Ascomycota</taxon>
        <taxon>Pezizomycotina</taxon>
        <taxon>Leotiomycetes</taxon>
        <taxon>Helotiales</taxon>
        <taxon>Helotiaceae</taxon>
        <taxon>Hymenoscyphus</taxon>
    </lineage>
</organism>
<feature type="signal peptide" evidence="1">
    <location>
        <begin position="1"/>
        <end position="20"/>
    </location>
</feature>
<evidence type="ECO:0000313" key="3">
    <source>
        <dbReference type="Proteomes" id="UP000701801"/>
    </source>
</evidence>
<dbReference type="AlphaFoldDB" id="A0A9N9LRP7"/>
<name>A0A9N9LRP7_9HELO</name>
<gene>
    <name evidence="2" type="ORF">HYALB_00009063</name>
</gene>
<protein>
    <submittedName>
        <fullName evidence="2">Uncharacterized protein</fullName>
    </submittedName>
</protein>
<keyword evidence="1" id="KW-0732">Signal</keyword>
<reference evidence="2" key="1">
    <citation type="submission" date="2021-07" db="EMBL/GenBank/DDBJ databases">
        <authorList>
            <person name="Durling M."/>
        </authorList>
    </citation>
    <scope>NUCLEOTIDE SEQUENCE</scope>
</reference>
<dbReference type="EMBL" id="CAJVRM010000216">
    <property type="protein sequence ID" value="CAG8977362.1"/>
    <property type="molecule type" value="Genomic_DNA"/>
</dbReference>
<dbReference type="Proteomes" id="UP000701801">
    <property type="component" value="Unassembled WGS sequence"/>
</dbReference>
<evidence type="ECO:0000256" key="1">
    <source>
        <dbReference type="SAM" id="SignalP"/>
    </source>
</evidence>
<dbReference type="OrthoDB" id="10315942at2759"/>